<proteinExistence type="predicted"/>
<protein>
    <submittedName>
        <fullName evidence="1">171_t:CDS:1</fullName>
    </submittedName>
</protein>
<comment type="caution">
    <text evidence="1">The sequence shown here is derived from an EMBL/GenBank/DDBJ whole genome shotgun (WGS) entry which is preliminary data.</text>
</comment>
<reference evidence="1" key="1">
    <citation type="submission" date="2021-06" db="EMBL/GenBank/DDBJ databases">
        <authorList>
            <person name="Kallberg Y."/>
            <person name="Tangrot J."/>
            <person name="Rosling A."/>
        </authorList>
    </citation>
    <scope>NUCLEOTIDE SEQUENCE</scope>
    <source>
        <strain evidence="1">IL203A</strain>
    </source>
</reference>
<evidence type="ECO:0000313" key="2">
    <source>
        <dbReference type="Proteomes" id="UP000789702"/>
    </source>
</evidence>
<dbReference type="EMBL" id="CAJVPU010004360">
    <property type="protein sequence ID" value="CAG8531790.1"/>
    <property type="molecule type" value="Genomic_DNA"/>
</dbReference>
<name>A0ACA9LIQ4_9GLOM</name>
<evidence type="ECO:0000313" key="1">
    <source>
        <dbReference type="EMBL" id="CAG8531790.1"/>
    </source>
</evidence>
<organism evidence="1 2">
    <name type="scientific">Dentiscutata heterogama</name>
    <dbReference type="NCBI Taxonomy" id="1316150"/>
    <lineage>
        <taxon>Eukaryota</taxon>
        <taxon>Fungi</taxon>
        <taxon>Fungi incertae sedis</taxon>
        <taxon>Mucoromycota</taxon>
        <taxon>Glomeromycotina</taxon>
        <taxon>Glomeromycetes</taxon>
        <taxon>Diversisporales</taxon>
        <taxon>Gigasporaceae</taxon>
        <taxon>Dentiscutata</taxon>
    </lineage>
</organism>
<gene>
    <name evidence="1" type="ORF">DHETER_LOCUS4398</name>
</gene>
<sequence length="65" mass="7379">MDDELLRPINQHNITTIKQTVMAISSSSNPIIYNNPSLSTALYVKDPHLSETEQDCEIEEETDNM</sequence>
<accession>A0ACA9LIQ4</accession>
<dbReference type="Proteomes" id="UP000789702">
    <property type="component" value="Unassembled WGS sequence"/>
</dbReference>
<keyword evidence="2" id="KW-1185">Reference proteome</keyword>